<gene>
    <name evidence="2" type="ORF">TCE0_023f07099</name>
</gene>
<dbReference type="EMBL" id="DF933819">
    <property type="protein sequence ID" value="GAM37293.1"/>
    <property type="molecule type" value="Genomic_DNA"/>
</dbReference>
<dbReference type="PROSITE" id="PS51186">
    <property type="entry name" value="GNAT"/>
    <property type="match status" value="1"/>
</dbReference>
<dbReference type="PANTHER" id="PTHR42791:SF5">
    <property type="entry name" value="HYPOTHETICAL ACETYLTRANSFERASE (EUROFUNG)"/>
    <property type="match status" value="1"/>
</dbReference>
<dbReference type="Gene3D" id="3.40.630.30">
    <property type="match status" value="1"/>
</dbReference>
<dbReference type="InterPro" id="IPR052523">
    <property type="entry name" value="Trichothecene_AcTrans"/>
</dbReference>
<evidence type="ECO:0000313" key="3">
    <source>
        <dbReference type="Proteomes" id="UP000053095"/>
    </source>
</evidence>
<name>A0A0B8N368_TALPI</name>
<dbReference type="InterPro" id="IPR000182">
    <property type="entry name" value="GNAT_dom"/>
</dbReference>
<dbReference type="InterPro" id="IPR016181">
    <property type="entry name" value="Acyl_CoA_acyltransferase"/>
</dbReference>
<feature type="domain" description="N-acetyltransferase" evidence="1">
    <location>
        <begin position="72"/>
        <end position="213"/>
    </location>
</feature>
<dbReference type="GO" id="GO:0016747">
    <property type="term" value="F:acyltransferase activity, transferring groups other than amino-acyl groups"/>
    <property type="evidence" value="ECO:0007669"/>
    <property type="project" value="InterPro"/>
</dbReference>
<dbReference type="SUPFAM" id="SSF55729">
    <property type="entry name" value="Acyl-CoA N-acyltransferases (Nat)"/>
    <property type="match status" value="1"/>
</dbReference>
<sequence>MAFELAEVTSDGDFDELIPLLWRAYSAEPRVTPLPLTFPADDDSTAAREKQVAQCQAAMMHMHRSDATSHWLKVTNVATGKIIAGCRWHIHEKDPYSNAPDKPFGIPFWPEGDRKRYAEKIVGAIVQPRKTRYRKPHLSLQVIFTDPDYRNLGAGRMMLEWGTKKADEMGLESFVEASYLGSLLNQKFGFITESKELVDTHVPDASDEWKDMETRFPPPPVYCMWRPVGGQYEENMSLPW</sequence>
<accession>A0A0B8N368</accession>
<evidence type="ECO:0000313" key="2">
    <source>
        <dbReference type="EMBL" id="GAM37293.1"/>
    </source>
</evidence>
<proteinExistence type="predicted"/>
<reference evidence="3" key="1">
    <citation type="journal article" date="2015" name="Genome Announc.">
        <title>Draft genome sequence of Talaromyces cellulolyticus strain Y-94, a source of lignocellulosic biomass-degrading enzymes.</title>
        <authorList>
            <person name="Fujii T."/>
            <person name="Koike H."/>
            <person name="Sawayama S."/>
            <person name="Yano S."/>
            <person name="Inoue H."/>
        </authorList>
    </citation>
    <scope>NUCLEOTIDE SEQUENCE [LARGE SCALE GENOMIC DNA]</scope>
    <source>
        <strain evidence="3">Y-94</strain>
    </source>
</reference>
<dbReference type="Proteomes" id="UP000053095">
    <property type="component" value="Unassembled WGS sequence"/>
</dbReference>
<protein>
    <recommendedName>
        <fullName evidence="1">N-acetyltransferase domain-containing protein</fullName>
    </recommendedName>
</protein>
<keyword evidence="3" id="KW-1185">Reference proteome</keyword>
<dbReference type="PANTHER" id="PTHR42791">
    <property type="entry name" value="GNAT FAMILY ACETYLTRANSFERASE"/>
    <property type="match status" value="1"/>
</dbReference>
<dbReference type="AlphaFoldDB" id="A0A0B8N368"/>
<organism evidence="2 3">
    <name type="scientific">Talaromyces pinophilus</name>
    <name type="common">Penicillium pinophilum</name>
    <dbReference type="NCBI Taxonomy" id="128442"/>
    <lineage>
        <taxon>Eukaryota</taxon>
        <taxon>Fungi</taxon>
        <taxon>Dikarya</taxon>
        <taxon>Ascomycota</taxon>
        <taxon>Pezizomycotina</taxon>
        <taxon>Eurotiomycetes</taxon>
        <taxon>Eurotiomycetidae</taxon>
        <taxon>Eurotiales</taxon>
        <taxon>Trichocomaceae</taxon>
        <taxon>Talaromyces</taxon>
        <taxon>Talaromyces sect. Talaromyces</taxon>
    </lineage>
</organism>
<evidence type="ECO:0000259" key="1">
    <source>
        <dbReference type="PROSITE" id="PS51186"/>
    </source>
</evidence>
<dbReference type="CDD" id="cd04301">
    <property type="entry name" value="NAT_SF"/>
    <property type="match status" value="1"/>
</dbReference>
<dbReference type="Pfam" id="PF00583">
    <property type="entry name" value="Acetyltransf_1"/>
    <property type="match status" value="1"/>
</dbReference>